<dbReference type="Pfam" id="PF21093">
    <property type="entry name" value="Nup188_N-subdom_III"/>
    <property type="match status" value="1"/>
</dbReference>
<keyword evidence="5" id="KW-0811">Translocation</keyword>
<evidence type="ECO:0000313" key="13">
    <source>
        <dbReference type="EMBL" id="CAH2354050.1"/>
    </source>
</evidence>
<dbReference type="GO" id="GO:0017056">
    <property type="term" value="F:structural constituent of nuclear pore"/>
    <property type="evidence" value="ECO:0007669"/>
    <property type="project" value="InterPro"/>
</dbReference>
<dbReference type="GO" id="GO:0044611">
    <property type="term" value="C:nuclear pore inner ring"/>
    <property type="evidence" value="ECO:0007669"/>
    <property type="project" value="TreeGrafter"/>
</dbReference>
<comment type="similarity">
    <text evidence="8">Belongs to the Nup188 family.</text>
</comment>
<evidence type="ECO:0000259" key="12">
    <source>
        <dbReference type="Pfam" id="PF21093"/>
    </source>
</evidence>
<evidence type="ECO:0000256" key="5">
    <source>
        <dbReference type="ARBA" id="ARBA00023010"/>
    </source>
</evidence>
<protein>
    <recommendedName>
        <fullName evidence="9">Nucleoporin NUP188</fullName>
    </recommendedName>
</protein>
<dbReference type="OrthoDB" id="102511at2759"/>
<evidence type="ECO:0000256" key="6">
    <source>
        <dbReference type="ARBA" id="ARBA00023132"/>
    </source>
</evidence>
<evidence type="ECO:0000256" key="8">
    <source>
        <dbReference type="ARBA" id="ARBA00038387"/>
    </source>
</evidence>
<sequence>MAKLNEIQALKPIEPSELWTFESALSLLRNGQDQYILEALDEFLLNNKELFFEALPFKRKGDQPSNYKVVKDLSIRDVLYTNISPTNNSDAQKISETLSIDYEEALRTISQVCKRIPEKKSINVNKKLKSKIPDDLDNHLEEERIVLYTTRILRDRRVILDIVLELLNNKLNPSKSMVIRNLGKEIFLSDEYINDVVSELKYCTRNLLKRKGLGSSKDNGPKEISNLDLLVDTESILIITELLKVLIELISASPDSKPKLVSQWFEFMAETNFMLIVGPAVVHTEPFNLIQGLATITSVLLLDVSRNFGSNEFMKDSSTFSTVNSCIADDSNINSIIMYVWSIILYRQHISEEKTTHLVTINSLNQRAASLDVFQNITNLNELLKFDNLYAAILSQVIVSAIPLVSIDSKIAATIHSVVKSAPASVIESFFNDESIIELIILTRAKFPIQILPYLKLSSINGQFAINEFNNLKSFMSSFKKDQFEMISEIDDQNTELVKLTKDIDLYPPYESNKKLSLFLDSNTKAMVLPSGLQDEVLVTFLYKYNGWAFLGRILQNIVRSSLNNDDNDKTELIIDLIELLTQVVQDNQGSDAITVLDVLDSMSAYMDDSDVIEILFRLFEQNLHSRNITILVSLTNLFTSLVPLIEVKIWSYLSKSALLSSNGSKEGFASIIFGAIEMINGDYQLTIALINLANALVQDCLGLEEKVNKNKSILLSRFIEYLIQIFESFSHCRFNKAYQKMEIGYLIVGIFSNVLENVYSIDEADLPVDKVTKIFAEPSIKILKSFSIDSATISTSRTCHPLLSVIDSISQFDLYESRDLSGYWFKKWVKSSLKYSSLILTICSSSSFASSFSFSSSTFVKSLFIKLPQLVDIYASHQNLRKEVLDLITNLTNGAAMMKNSPPPSLLSHMGRGHSQVLLNSLISDLENSFDDYDMKISLYDFICAVLNGQQEGLSMLFISGRDVYGEITNNADNSTHSKSILSILKKSLRNIKYYPEYVSLHLVDAISLAFNSWTTIRGNDDDMEFVNLLLTKFNQPQDIKARTTDEYITKCYELKVLSKVTEILSVVAYTTRSESIKNKLVEVFAKDGEFKFEFLKRFDTIGYNQRLHDELEHLFTENFNLDVSKFNSSLVKRNRFGQSIVYNLDLMDKIFGKSDYTEIWPSLREHVKACNANIQYSSAQIAVVKSHGALLTAFCKRFGSKLSSDWVFLASQLLFFNVVIDSPSEIFIQVYRERIELSFYILYTMTINPDVKPPLPENVLDIIKFSCDLLKNITGTGHSRTGNYKSLLRILNLSLALTKNDSNTIASNANLFIKLFELIISRGMKNILVELQNDAYLIRTDKRFVPQHLDEKFENLSLILSILKEFVSLRHSASTELEMSKIVSTNDIVKGLMNLYSTSNLIKEGQLVFSQLTLMTIQELMTIDPIAQDFIEAGLFLILTGSSTSAHIQKGSLSSLSPDEDANYYYIWCNGLLPLVSLTFKNLGPQILPEVCMFMKSFQKQIATCIDRWSKSSSSIEITTVSISETRQILFLFQMLKLANVEDFLKSMGSPTQYTSEGEVIDMVLFPGLESNSSREEFANNLVNLLKHPKFLSSRIFGSSAEEKQILEGKGNEMFLKEVMNEIRGLKDFFETEK</sequence>
<dbReference type="InterPro" id="IPR044840">
    <property type="entry name" value="Nup188"/>
</dbReference>
<gene>
    <name evidence="13" type="ORF">CLIB1423_14S00914</name>
</gene>
<dbReference type="Proteomes" id="UP000837801">
    <property type="component" value="Unassembled WGS sequence"/>
</dbReference>
<feature type="domain" description="Nucleoporin Nup188 N-terminal subdomain III" evidence="12">
    <location>
        <begin position="538"/>
        <end position="963"/>
    </location>
</feature>
<feature type="domain" description="Nucleoporin Nup188 N-terminal" evidence="10">
    <location>
        <begin position="39"/>
        <end position="486"/>
    </location>
</feature>
<keyword evidence="4" id="KW-0653">Protein transport</keyword>
<comment type="subcellular location">
    <subcellularLocation>
        <location evidence="1">Nucleus</location>
        <location evidence="1">Nuclear pore complex</location>
    </subcellularLocation>
</comment>
<evidence type="ECO:0000256" key="1">
    <source>
        <dbReference type="ARBA" id="ARBA00004567"/>
    </source>
</evidence>
<dbReference type="PANTHER" id="PTHR31431:SF1">
    <property type="entry name" value="NUCLEOPORIN NUP188"/>
    <property type="match status" value="1"/>
</dbReference>
<dbReference type="InterPro" id="IPR048883">
    <property type="entry name" value="Nup188_N-subdom_III"/>
</dbReference>
<keyword evidence="7" id="KW-0539">Nucleus</keyword>
<evidence type="ECO:0000259" key="11">
    <source>
        <dbReference type="Pfam" id="PF18378"/>
    </source>
</evidence>
<evidence type="ECO:0000256" key="4">
    <source>
        <dbReference type="ARBA" id="ARBA00022927"/>
    </source>
</evidence>
<organism evidence="13 14">
    <name type="scientific">[Candida] railenensis</name>
    <dbReference type="NCBI Taxonomy" id="45579"/>
    <lineage>
        <taxon>Eukaryota</taxon>
        <taxon>Fungi</taxon>
        <taxon>Dikarya</taxon>
        <taxon>Ascomycota</taxon>
        <taxon>Saccharomycotina</taxon>
        <taxon>Pichiomycetes</taxon>
        <taxon>Debaryomycetaceae</taxon>
        <taxon>Kurtzmaniella</taxon>
    </lineage>
</organism>
<reference evidence="13" key="1">
    <citation type="submission" date="2022-03" db="EMBL/GenBank/DDBJ databases">
        <authorList>
            <person name="Legras J.-L."/>
            <person name="Devillers H."/>
            <person name="Grondin C."/>
        </authorList>
    </citation>
    <scope>NUCLEOTIDE SEQUENCE</scope>
    <source>
        <strain evidence="13">CLIB 1423</strain>
    </source>
</reference>
<accession>A0A9P0QSA1</accession>
<dbReference type="EMBL" id="CAKXYY010000014">
    <property type="protein sequence ID" value="CAH2354050.1"/>
    <property type="molecule type" value="Genomic_DNA"/>
</dbReference>
<dbReference type="Gene3D" id="1.25.10.70">
    <property type="match status" value="1"/>
</dbReference>
<evidence type="ECO:0000256" key="2">
    <source>
        <dbReference type="ARBA" id="ARBA00022448"/>
    </source>
</evidence>
<proteinExistence type="inferred from homology"/>
<evidence type="ECO:0000259" key="10">
    <source>
        <dbReference type="Pfam" id="PF10487"/>
    </source>
</evidence>
<name>A0A9P0QSA1_9ASCO</name>
<dbReference type="GO" id="GO:0006606">
    <property type="term" value="P:protein import into nucleus"/>
    <property type="evidence" value="ECO:0007669"/>
    <property type="project" value="TreeGrafter"/>
</dbReference>
<feature type="domain" description="Nuclear pore protein Nup188 C-terminal" evidence="11">
    <location>
        <begin position="1282"/>
        <end position="1550"/>
    </location>
</feature>
<dbReference type="InterPro" id="IPR018864">
    <property type="entry name" value="Nucleoporin_Nup188_N"/>
</dbReference>
<comment type="caution">
    <text evidence="13">The sequence shown here is derived from an EMBL/GenBank/DDBJ whole genome shotgun (WGS) entry which is preliminary data.</text>
</comment>
<dbReference type="PANTHER" id="PTHR31431">
    <property type="entry name" value="NUCLEOPORIN NUP188 HOMOLOG"/>
    <property type="match status" value="1"/>
</dbReference>
<keyword evidence="3" id="KW-0509">mRNA transport</keyword>
<evidence type="ECO:0000256" key="3">
    <source>
        <dbReference type="ARBA" id="ARBA00022816"/>
    </source>
</evidence>
<keyword evidence="6" id="KW-0906">Nuclear pore complex</keyword>
<evidence type="ECO:0000256" key="9">
    <source>
        <dbReference type="ARBA" id="ARBA00040174"/>
    </source>
</evidence>
<dbReference type="GO" id="GO:0051028">
    <property type="term" value="P:mRNA transport"/>
    <property type="evidence" value="ECO:0007669"/>
    <property type="project" value="UniProtKB-KW"/>
</dbReference>
<dbReference type="Pfam" id="PF18378">
    <property type="entry name" value="Nup188_C"/>
    <property type="match status" value="1"/>
</dbReference>
<dbReference type="InterPro" id="IPR041634">
    <property type="entry name" value="Nup188_C"/>
</dbReference>
<dbReference type="GO" id="GO:0006405">
    <property type="term" value="P:RNA export from nucleus"/>
    <property type="evidence" value="ECO:0007669"/>
    <property type="project" value="TreeGrafter"/>
</dbReference>
<evidence type="ECO:0000256" key="7">
    <source>
        <dbReference type="ARBA" id="ARBA00023242"/>
    </source>
</evidence>
<keyword evidence="14" id="KW-1185">Reference proteome</keyword>
<dbReference type="Pfam" id="PF10487">
    <property type="entry name" value="Nup188_N"/>
    <property type="match status" value="1"/>
</dbReference>
<evidence type="ECO:0000313" key="14">
    <source>
        <dbReference type="Proteomes" id="UP000837801"/>
    </source>
</evidence>
<keyword evidence="2" id="KW-0813">Transport</keyword>